<dbReference type="InterPro" id="IPR029045">
    <property type="entry name" value="ClpP/crotonase-like_dom_sf"/>
</dbReference>
<proteinExistence type="predicted"/>
<name>A0A382SX75_9ZZZZ</name>
<dbReference type="CDD" id="cd06558">
    <property type="entry name" value="crotonase-like"/>
    <property type="match status" value="1"/>
</dbReference>
<evidence type="ECO:0000313" key="1">
    <source>
        <dbReference type="EMBL" id="SVD14494.1"/>
    </source>
</evidence>
<accession>A0A382SX75</accession>
<dbReference type="EMBL" id="UINC01132282">
    <property type="protein sequence ID" value="SVD14494.1"/>
    <property type="molecule type" value="Genomic_DNA"/>
</dbReference>
<dbReference type="GO" id="GO:0016509">
    <property type="term" value="F:long-chain (3S)-3-hydroxyacyl-CoA dehydrogenase (NAD+) activity"/>
    <property type="evidence" value="ECO:0007669"/>
    <property type="project" value="TreeGrafter"/>
</dbReference>
<organism evidence="1">
    <name type="scientific">marine metagenome</name>
    <dbReference type="NCBI Taxonomy" id="408172"/>
    <lineage>
        <taxon>unclassified sequences</taxon>
        <taxon>metagenomes</taxon>
        <taxon>ecological metagenomes</taxon>
    </lineage>
</organism>
<dbReference type="SUPFAM" id="SSF52096">
    <property type="entry name" value="ClpP/crotonase"/>
    <property type="match status" value="1"/>
</dbReference>
<dbReference type="GO" id="GO:0004300">
    <property type="term" value="F:enoyl-CoA hydratase activity"/>
    <property type="evidence" value="ECO:0007669"/>
    <property type="project" value="TreeGrafter"/>
</dbReference>
<dbReference type="Pfam" id="PF00378">
    <property type="entry name" value="ECH_1"/>
    <property type="match status" value="1"/>
</dbReference>
<sequence length="197" mass="21499">MSPETETNIQIEHRDGVAVVWLDKANSEQNILSFDSMSNFEEIFDGIANDDSLSAIVLISKKKDFVAGFDINSFKAEKEGDFLPFFQEGHRILQYIEDFPKPIVAAVHGTCYGLGTEIALACKGRIASNHPSTKFGLPEVKLGILPAGGGTQRLPRLIGLSNALDMMVTGKNIFAYKARKIGLVDELVNENKLLAAA</sequence>
<dbReference type="Gene3D" id="3.90.226.10">
    <property type="entry name" value="2-enoyl-CoA Hydratase, Chain A, domain 1"/>
    <property type="match status" value="1"/>
</dbReference>
<gene>
    <name evidence="1" type="ORF">METZ01_LOCUS367348</name>
</gene>
<evidence type="ECO:0008006" key="2">
    <source>
        <dbReference type="Google" id="ProtNLM"/>
    </source>
</evidence>
<dbReference type="PANTHER" id="PTHR43612:SF3">
    <property type="entry name" value="TRIFUNCTIONAL ENZYME SUBUNIT ALPHA, MITOCHONDRIAL"/>
    <property type="match status" value="1"/>
</dbReference>
<protein>
    <recommendedName>
        <fullName evidence="2">3-hydroxyacyl-CoA dehydrogenase NAD binding domain-containing protein</fullName>
    </recommendedName>
</protein>
<dbReference type="GO" id="GO:0006635">
    <property type="term" value="P:fatty acid beta-oxidation"/>
    <property type="evidence" value="ECO:0007669"/>
    <property type="project" value="TreeGrafter"/>
</dbReference>
<feature type="non-terminal residue" evidence="1">
    <location>
        <position position="197"/>
    </location>
</feature>
<reference evidence="1" key="1">
    <citation type="submission" date="2018-05" db="EMBL/GenBank/DDBJ databases">
        <authorList>
            <person name="Lanie J.A."/>
            <person name="Ng W.-L."/>
            <person name="Kazmierczak K.M."/>
            <person name="Andrzejewski T.M."/>
            <person name="Davidsen T.M."/>
            <person name="Wayne K.J."/>
            <person name="Tettelin H."/>
            <person name="Glass J.I."/>
            <person name="Rusch D."/>
            <person name="Podicherti R."/>
            <person name="Tsui H.-C.T."/>
            <person name="Winkler M.E."/>
        </authorList>
    </citation>
    <scope>NUCLEOTIDE SEQUENCE</scope>
</reference>
<dbReference type="GO" id="GO:0016507">
    <property type="term" value="C:mitochondrial fatty acid beta-oxidation multienzyme complex"/>
    <property type="evidence" value="ECO:0007669"/>
    <property type="project" value="TreeGrafter"/>
</dbReference>
<dbReference type="PANTHER" id="PTHR43612">
    <property type="entry name" value="TRIFUNCTIONAL ENZYME SUBUNIT ALPHA"/>
    <property type="match status" value="1"/>
</dbReference>
<dbReference type="AlphaFoldDB" id="A0A382SX75"/>
<dbReference type="InterPro" id="IPR001753">
    <property type="entry name" value="Enoyl-CoA_hydra/iso"/>
</dbReference>
<dbReference type="InterPro" id="IPR050136">
    <property type="entry name" value="FA_oxidation_alpha_subunit"/>
</dbReference>